<feature type="compositionally biased region" description="Basic residues" evidence="1">
    <location>
        <begin position="56"/>
        <end position="65"/>
    </location>
</feature>
<dbReference type="AlphaFoldDB" id="A0A1U7I9M4"/>
<evidence type="ECO:0000256" key="1">
    <source>
        <dbReference type="SAM" id="MobiDB-lite"/>
    </source>
</evidence>
<feature type="region of interest" description="Disordered" evidence="1">
    <location>
        <begin position="45"/>
        <end position="65"/>
    </location>
</feature>
<accession>A0A1U7I9M4</accession>
<protein>
    <submittedName>
        <fullName evidence="2">Uncharacterized protein</fullName>
    </submittedName>
</protein>
<evidence type="ECO:0000313" key="2">
    <source>
        <dbReference type="EMBL" id="OKH33166.1"/>
    </source>
</evidence>
<evidence type="ECO:0000313" key="3">
    <source>
        <dbReference type="Proteomes" id="UP000185860"/>
    </source>
</evidence>
<name>A0A1U7I9M4_9CYAN</name>
<feature type="compositionally biased region" description="Basic and acidic residues" evidence="1">
    <location>
        <begin position="45"/>
        <end position="54"/>
    </location>
</feature>
<dbReference type="EMBL" id="MRCE01000032">
    <property type="protein sequence ID" value="OKH33166.1"/>
    <property type="molecule type" value="Genomic_DNA"/>
</dbReference>
<dbReference type="RefSeq" id="WP_073596059.1">
    <property type="nucleotide sequence ID" value="NZ_MRCE01000032.1"/>
</dbReference>
<proteinExistence type="predicted"/>
<gene>
    <name evidence="2" type="ORF">NIES2119_24210</name>
</gene>
<reference evidence="2 3" key="1">
    <citation type="submission" date="2016-11" db="EMBL/GenBank/DDBJ databases">
        <title>Draft Genome Sequences of Nine Cyanobacterial Strains from Diverse Habitats.</title>
        <authorList>
            <person name="Zhu T."/>
            <person name="Hou S."/>
            <person name="Lu X."/>
            <person name="Hess W.R."/>
        </authorList>
    </citation>
    <scope>NUCLEOTIDE SEQUENCE [LARGE SCALE GENOMIC DNA]</scope>
    <source>
        <strain evidence="2 3">IAM M-71</strain>
    </source>
</reference>
<dbReference type="STRING" id="454136.NIES2119_24210"/>
<dbReference type="Proteomes" id="UP000185860">
    <property type="component" value="Unassembled WGS sequence"/>
</dbReference>
<sequence>MTNQPRIPDAETRARSVARMRELVKRWDVLIADLDELNLRLEAENNRSFEEARQRGNAKRKAAQN</sequence>
<comment type="caution">
    <text evidence="2">The sequence shown here is derived from an EMBL/GenBank/DDBJ whole genome shotgun (WGS) entry which is preliminary data.</text>
</comment>
<dbReference type="OrthoDB" id="574440at2"/>
<organism evidence="2 3">
    <name type="scientific">[Phormidium ambiguum] IAM M-71</name>
    <dbReference type="NCBI Taxonomy" id="454136"/>
    <lineage>
        <taxon>Bacteria</taxon>
        <taxon>Bacillati</taxon>
        <taxon>Cyanobacteriota</taxon>
        <taxon>Cyanophyceae</taxon>
        <taxon>Oscillatoriophycideae</taxon>
        <taxon>Aerosakkonematales</taxon>
        <taxon>Aerosakkonemataceae</taxon>
        <taxon>Floridanema</taxon>
    </lineage>
</organism>